<dbReference type="InterPro" id="IPR013014">
    <property type="entry name" value="PTS_EIIC_2"/>
</dbReference>
<evidence type="ECO:0000256" key="7">
    <source>
        <dbReference type="ARBA" id="ARBA00022989"/>
    </source>
</evidence>
<feature type="transmembrane region" description="Helical" evidence="10">
    <location>
        <begin position="132"/>
        <end position="165"/>
    </location>
</feature>
<dbReference type="InterPro" id="IPR013853">
    <property type="entry name" value="EIIC-GAT"/>
</dbReference>
<feature type="transmembrane region" description="Helical" evidence="10">
    <location>
        <begin position="185"/>
        <end position="204"/>
    </location>
</feature>
<evidence type="ECO:0000256" key="8">
    <source>
        <dbReference type="ARBA" id="ARBA00023136"/>
    </source>
</evidence>
<feature type="transmembrane region" description="Helical" evidence="10">
    <location>
        <begin position="375"/>
        <end position="396"/>
    </location>
</feature>
<keyword evidence="2" id="KW-0813">Transport</keyword>
<feature type="domain" description="PTS EIIC type-2" evidence="11">
    <location>
        <begin position="12"/>
        <end position="452"/>
    </location>
</feature>
<keyword evidence="8 10" id="KW-0472">Membrane</keyword>
<gene>
    <name evidence="12" type="ORF">GCM10009846_18340</name>
</gene>
<evidence type="ECO:0000256" key="3">
    <source>
        <dbReference type="ARBA" id="ARBA00022475"/>
    </source>
</evidence>
<feature type="transmembrane region" description="Helical" evidence="10">
    <location>
        <begin position="256"/>
        <end position="284"/>
    </location>
</feature>
<evidence type="ECO:0000256" key="9">
    <source>
        <dbReference type="SAM" id="MobiDB-lite"/>
    </source>
</evidence>
<dbReference type="PANTHER" id="PTHR37324">
    <property type="entry name" value="PTS SYSTEM GALACTITOL-SPECIFIC EIIC COMPONENT"/>
    <property type="match status" value="1"/>
</dbReference>
<feature type="compositionally biased region" description="Basic and acidic residues" evidence="9">
    <location>
        <begin position="463"/>
        <end position="477"/>
    </location>
</feature>
<feature type="transmembrane region" description="Helical" evidence="10">
    <location>
        <begin position="224"/>
        <end position="244"/>
    </location>
</feature>
<keyword evidence="7 10" id="KW-1133">Transmembrane helix</keyword>
<dbReference type="PROSITE" id="PS51104">
    <property type="entry name" value="PTS_EIIC_TYPE_2"/>
    <property type="match status" value="1"/>
</dbReference>
<evidence type="ECO:0000256" key="1">
    <source>
        <dbReference type="ARBA" id="ARBA00004651"/>
    </source>
</evidence>
<dbReference type="EMBL" id="BAAAQT010000006">
    <property type="protein sequence ID" value="GAA2174021.1"/>
    <property type="molecule type" value="Genomic_DNA"/>
</dbReference>
<feature type="transmembrane region" description="Helical" evidence="10">
    <location>
        <begin position="430"/>
        <end position="450"/>
    </location>
</feature>
<keyword evidence="6 10" id="KW-0812">Transmembrane</keyword>
<feature type="transmembrane region" description="Helical" evidence="10">
    <location>
        <begin position="343"/>
        <end position="363"/>
    </location>
</feature>
<feature type="transmembrane region" description="Helical" evidence="10">
    <location>
        <begin position="305"/>
        <end position="337"/>
    </location>
</feature>
<protein>
    <submittedName>
        <fullName evidence="12">PTS galactitol transporter subunit IIC</fullName>
    </submittedName>
</protein>
<evidence type="ECO:0000256" key="10">
    <source>
        <dbReference type="SAM" id="Phobius"/>
    </source>
</evidence>
<dbReference type="Proteomes" id="UP001501599">
    <property type="component" value="Unassembled WGS sequence"/>
</dbReference>
<comment type="subcellular location">
    <subcellularLocation>
        <location evidence="1">Cell membrane</location>
        <topology evidence="1">Multi-pass membrane protein</topology>
    </subcellularLocation>
</comment>
<organism evidence="12 13">
    <name type="scientific">Agrococcus versicolor</name>
    <dbReference type="NCBI Taxonomy" id="501482"/>
    <lineage>
        <taxon>Bacteria</taxon>
        <taxon>Bacillati</taxon>
        <taxon>Actinomycetota</taxon>
        <taxon>Actinomycetes</taxon>
        <taxon>Micrococcales</taxon>
        <taxon>Microbacteriaceae</taxon>
        <taxon>Agrococcus</taxon>
    </lineage>
</organism>
<feature type="transmembrane region" description="Helical" evidence="10">
    <location>
        <begin position="87"/>
        <end position="120"/>
    </location>
</feature>
<keyword evidence="3" id="KW-1003">Cell membrane</keyword>
<dbReference type="RefSeq" id="WP_344342867.1">
    <property type="nucleotide sequence ID" value="NZ_BAAAQT010000006.1"/>
</dbReference>
<dbReference type="Pfam" id="PF03611">
    <property type="entry name" value="EIIC-GAT"/>
    <property type="match status" value="1"/>
</dbReference>
<keyword evidence="5" id="KW-0598">Phosphotransferase system</keyword>
<evidence type="ECO:0000313" key="13">
    <source>
        <dbReference type="Proteomes" id="UP001501599"/>
    </source>
</evidence>
<feature type="transmembrane region" description="Helical" evidence="10">
    <location>
        <begin position="47"/>
        <end position="67"/>
    </location>
</feature>
<keyword evidence="13" id="KW-1185">Reference proteome</keyword>
<keyword evidence="4" id="KW-0762">Sugar transport</keyword>
<accession>A0ABP5MHG4</accession>
<evidence type="ECO:0000259" key="11">
    <source>
        <dbReference type="PROSITE" id="PS51104"/>
    </source>
</evidence>
<dbReference type="InterPro" id="IPR004703">
    <property type="entry name" value="PTS_sugar-sp_permease"/>
</dbReference>
<evidence type="ECO:0000256" key="2">
    <source>
        <dbReference type="ARBA" id="ARBA00022448"/>
    </source>
</evidence>
<name>A0ABP5MHG4_9MICO</name>
<sequence length="485" mass="50549">MDAFTDILSEVSGYLSTLGASITLPFLIAIFGLILGQKVPQAIRAGLLIGVGFIGINLVIGLMGTQVGPAATGIAESLGVNLTTIDVGWPSSAAIAFGSTVGAIIIPLGLVVNIVLLATGLTRTFNIDLWNFWHTALVGALVAAVTESFWLGIAAAAVHMTVVLALADLSAPWIQKYFGFPDISFPHGTSVPYIAFAAPLNWLFDRIPGFNRLHADPTTIQKRFGVFGEAMILGFVLGILLGILGFGFDDPRGDSIAILTLAVSLAAVMVLLPRMVSLLMEGLIPISESAKTFVERRFPGRKFYIGLDAAIAVGQPAVLATSLVLVPVTVVVAVALAPLGNTVLPLVDLATIPFIVAIMVPIFRGNIVRSVIGGAIVIGIGLFIATATAGSFTQIAQSAGFELPDGATRISSLVDGANPLTGLFFGASQMGGWTIGVLAVLALGFAFAVSRVERRRDVARKAAAEAELEATQRERASEPPQPAEA</sequence>
<evidence type="ECO:0000256" key="6">
    <source>
        <dbReference type="ARBA" id="ARBA00022692"/>
    </source>
</evidence>
<evidence type="ECO:0000256" key="5">
    <source>
        <dbReference type="ARBA" id="ARBA00022683"/>
    </source>
</evidence>
<reference evidence="13" key="1">
    <citation type="journal article" date="2019" name="Int. J. Syst. Evol. Microbiol.">
        <title>The Global Catalogue of Microorganisms (GCM) 10K type strain sequencing project: providing services to taxonomists for standard genome sequencing and annotation.</title>
        <authorList>
            <consortium name="The Broad Institute Genomics Platform"/>
            <consortium name="The Broad Institute Genome Sequencing Center for Infectious Disease"/>
            <person name="Wu L."/>
            <person name="Ma J."/>
        </authorList>
    </citation>
    <scope>NUCLEOTIDE SEQUENCE [LARGE SCALE GENOMIC DNA]</scope>
    <source>
        <strain evidence="13">JCM 16026</strain>
    </source>
</reference>
<comment type="caution">
    <text evidence="12">The sequence shown here is derived from an EMBL/GenBank/DDBJ whole genome shotgun (WGS) entry which is preliminary data.</text>
</comment>
<dbReference type="PANTHER" id="PTHR37324:SF2">
    <property type="entry name" value="PTS SYSTEM GALACTITOL-SPECIFIC EIIC COMPONENT"/>
    <property type="match status" value="1"/>
</dbReference>
<feature type="transmembrane region" description="Helical" evidence="10">
    <location>
        <begin position="12"/>
        <end position="35"/>
    </location>
</feature>
<proteinExistence type="predicted"/>
<feature type="region of interest" description="Disordered" evidence="9">
    <location>
        <begin position="463"/>
        <end position="485"/>
    </location>
</feature>
<evidence type="ECO:0000256" key="4">
    <source>
        <dbReference type="ARBA" id="ARBA00022597"/>
    </source>
</evidence>
<dbReference type="PIRSF" id="PIRSF006304">
    <property type="entry name" value="GatC"/>
    <property type="match status" value="1"/>
</dbReference>
<evidence type="ECO:0000313" key="12">
    <source>
        <dbReference type="EMBL" id="GAA2174021.1"/>
    </source>
</evidence>